<proteinExistence type="predicted"/>
<dbReference type="GeneID" id="69986756"/>
<dbReference type="InterPro" id="IPR011608">
    <property type="entry name" value="PRD"/>
</dbReference>
<accession>A0AAN4UDV0</accession>
<dbReference type="Proteomes" id="UP000886607">
    <property type="component" value="Unassembled WGS sequence"/>
</dbReference>
<dbReference type="PROSITE" id="PS51372">
    <property type="entry name" value="PRD_2"/>
    <property type="match status" value="1"/>
</dbReference>
<evidence type="ECO:0000313" key="2">
    <source>
        <dbReference type="EMBL" id="GEQ50497.1"/>
    </source>
</evidence>
<comment type="caution">
    <text evidence="3">The sequence shown here is derived from an EMBL/GenBank/DDBJ whole genome shotgun (WGS) entry which is preliminary data.</text>
</comment>
<gene>
    <name evidence="2" type="ORF">TK11N_23490</name>
    <name evidence="3" type="ORF">TK2N_23550</name>
</gene>
<keyword evidence="5" id="KW-1185">Reference proteome</keyword>
<dbReference type="Proteomes" id="UP000886597">
    <property type="component" value="Unassembled WGS sequence"/>
</dbReference>
<dbReference type="InterPro" id="IPR020044">
    <property type="entry name" value="PRD_EF0829/AHA3910"/>
</dbReference>
<protein>
    <submittedName>
        <fullName evidence="3">PRD domain-containing protein</fullName>
    </submittedName>
</protein>
<dbReference type="KEGG" id="tkr:C7K43_12500"/>
<dbReference type="EMBL" id="BKBQ01000055">
    <property type="protein sequence ID" value="GEQ55511.1"/>
    <property type="molecule type" value="Genomic_DNA"/>
</dbReference>
<evidence type="ECO:0000313" key="4">
    <source>
        <dbReference type="Proteomes" id="UP000886597"/>
    </source>
</evidence>
<name>A0AAN4UDV0_9ENTE</name>
<dbReference type="Pfam" id="PF00874">
    <property type="entry name" value="PRD"/>
    <property type="match status" value="1"/>
</dbReference>
<evidence type="ECO:0000313" key="5">
    <source>
        <dbReference type="Proteomes" id="UP000886607"/>
    </source>
</evidence>
<dbReference type="NCBIfam" id="TIGR03582">
    <property type="entry name" value="EF_0829"/>
    <property type="match status" value="1"/>
</dbReference>
<reference evidence="3" key="2">
    <citation type="journal article" date="2020" name="Int. Dairy J.">
        <title>Lactic acid bacterial diversity in Brie cheese focusing on salt concentration and pH of isolation medium and characterisation of halophilic and alkaliphilic lactic acid bacterial isolates.</title>
        <authorList>
            <person name="Unno R."/>
            <person name="Matsutani M."/>
            <person name="Suzuki T."/>
            <person name="Kodama K."/>
            <person name="Matsushita H."/>
            <person name="Yamasato K."/>
            <person name="Koizumi Y."/>
            <person name="Ishikawa M."/>
        </authorList>
    </citation>
    <scope>NUCLEOTIDE SEQUENCE</scope>
    <source>
        <strain evidence="3">7C1</strain>
        <strain evidence="2">8C4</strain>
    </source>
</reference>
<dbReference type="SUPFAM" id="SSF63520">
    <property type="entry name" value="PTS-regulatory domain, PRD"/>
    <property type="match status" value="1"/>
</dbReference>
<organism evidence="3 4">
    <name type="scientific">Tetragenococcus koreensis</name>
    <dbReference type="NCBI Taxonomy" id="290335"/>
    <lineage>
        <taxon>Bacteria</taxon>
        <taxon>Bacillati</taxon>
        <taxon>Bacillota</taxon>
        <taxon>Bacilli</taxon>
        <taxon>Lactobacillales</taxon>
        <taxon>Enterococcaceae</taxon>
        <taxon>Tetragenococcus</taxon>
    </lineage>
</organism>
<sequence length="111" mass="12630">MEITEEAKEIIENSLYQNELRKIIEYTDDQLVSNDISLSGIQWTVLINHLKEMIDRKKEGASIPEVDSAMFSEVSSDSLLIADNIVKNIGNLSEDEKYILSIHFEAAKENN</sequence>
<reference evidence="3" key="1">
    <citation type="submission" date="2019-08" db="EMBL/GenBank/DDBJ databases">
        <authorList>
            <person name="Ishikawa M."/>
            <person name="Suzuki T."/>
            <person name="Matsutani M."/>
        </authorList>
    </citation>
    <scope>NUCLEOTIDE SEQUENCE</scope>
    <source>
        <strain evidence="3">7C1</strain>
        <strain evidence="2">8C4</strain>
    </source>
</reference>
<feature type="domain" description="PRD" evidence="1">
    <location>
        <begin position="11"/>
        <end position="111"/>
    </location>
</feature>
<dbReference type="EMBL" id="BKBO01000055">
    <property type="protein sequence ID" value="GEQ50497.1"/>
    <property type="molecule type" value="Genomic_DNA"/>
</dbReference>
<dbReference type="GO" id="GO:0006355">
    <property type="term" value="P:regulation of DNA-templated transcription"/>
    <property type="evidence" value="ECO:0007669"/>
    <property type="project" value="InterPro"/>
</dbReference>
<dbReference type="AlphaFoldDB" id="A0AAN4UDV0"/>
<evidence type="ECO:0000313" key="3">
    <source>
        <dbReference type="EMBL" id="GEQ55511.1"/>
    </source>
</evidence>
<evidence type="ECO:0000259" key="1">
    <source>
        <dbReference type="PROSITE" id="PS51372"/>
    </source>
</evidence>
<dbReference type="InterPro" id="IPR036634">
    <property type="entry name" value="PRD_sf"/>
</dbReference>
<dbReference type="Gene3D" id="1.10.1790.10">
    <property type="entry name" value="PRD domain"/>
    <property type="match status" value="1"/>
</dbReference>
<dbReference type="RefSeq" id="WP_124007100.1">
    <property type="nucleotide sequence ID" value="NZ_BJYN01000053.1"/>
</dbReference>